<feature type="domain" description="ABC transporter" evidence="7">
    <location>
        <begin position="5"/>
        <end position="235"/>
    </location>
</feature>
<dbReference type="Gene3D" id="3.40.50.300">
    <property type="entry name" value="P-loop containing nucleotide triphosphate hydrolases"/>
    <property type="match status" value="1"/>
</dbReference>
<reference evidence="8 9" key="1">
    <citation type="journal article" date="2013" name="Int. J. Syst. Evol. Microbiol.">
        <title>Ilumatobacter nonamiense sp. nov. and Ilumatobacter coccineum sp. nov., isolated from seashore sand.</title>
        <authorList>
            <person name="Matsumoto A."/>
            <person name="Kasai H."/>
            <person name="Matsuo Y."/>
            <person name="Shizuri Y."/>
            <person name="Ichikawa N."/>
            <person name="Fujita N."/>
            <person name="Omura S."/>
            <person name="Takahashi Y."/>
        </authorList>
    </citation>
    <scope>NUCLEOTIDE SEQUENCE [LARGE SCALE GENOMIC DNA]</scope>
    <source>
        <strain evidence="9">NBRC 103263 / KCTC 29153 / YM16-304</strain>
    </source>
</reference>
<dbReference type="PANTHER" id="PTHR42711">
    <property type="entry name" value="ABC TRANSPORTER ATP-BINDING PROTEIN"/>
    <property type="match status" value="1"/>
</dbReference>
<dbReference type="InterPro" id="IPR027417">
    <property type="entry name" value="P-loop_NTPase"/>
</dbReference>
<dbReference type="EMBL" id="AP012057">
    <property type="protein sequence ID" value="BAN04465.1"/>
    <property type="molecule type" value="Genomic_DNA"/>
</dbReference>
<dbReference type="InterPro" id="IPR003593">
    <property type="entry name" value="AAA+_ATPase"/>
</dbReference>
<name>A0A6C7EHL7_ILUCY</name>
<evidence type="ECO:0000259" key="7">
    <source>
        <dbReference type="PROSITE" id="PS50893"/>
    </source>
</evidence>
<keyword evidence="9" id="KW-1185">Reference proteome</keyword>
<dbReference type="RefSeq" id="WP_015443712.1">
    <property type="nucleotide sequence ID" value="NC_020520.1"/>
</dbReference>
<evidence type="ECO:0000256" key="4">
    <source>
        <dbReference type="ARBA" id="ARBA00022741"/>
    </source>
</evidence>
<evidence type="ECO:0000313" key="9">
    <source>
        <dbReference type="Proteomes" id="UP000011863"/>
    </source>
</evidence>
<dbReference type="InterPro" id="IPR050763">
    <property type="entry name" value="ABC_transporter_ATP-binding"/>
</dbReference>
<dbReference type="PROSITE" id="PS50893">
    <property type="entry name" value="ABC_TRANSPORTER_2"/>
    <property type="match status" value="1"/>
</dbReference>
<dbReference type="SMART" id="SM00382">
    <property type="entry name" value="AAA"/>
    <property type="match status" value="1"/>
</dbReference>
<dbReference type="KEGG" id="aym:YM304_41510"/>
<keyword evidence="4" id="KW-0547">Nucleotide-binding</keyword>
<organism evidence="8 9">
    <name type="scientific">Ilumatobacter coccineus (strain NBRC 103263 / KCTC 29153 / YM16-304)</name>
    <dbReference type="NCBI Taxonomy" id="1313172"/>
    <lineage>
        <taxon>Bacteria</taxon>
        <taxon>Bacillati</taxon>
        <taxon>Actinomycetota</taxon>
        <taxon>Acidimicrobiia</taxon>
        <taxon>Acidimicrobiales</taxon>
        <taxon>Ilumatobacteraceae</taxon>
        <taxon>Ilumatobacter</taxon>
    </lineage>
</organism>
<keyword evidence="5 8" id="KW-0067">ATP-binding</keyword>
<protein>
    <submittedName>
        <fullName evidence="8">Putative ABC transporter ATP-binding protein</fullName>
    </submittedName>
</protein>
<dbReference type="GO" id="GO:0016887">
    <property type="term" value="F:ATP hydrolysis activity"/>
    <property type="evidence" value="ECO:0007669"/>
    <property type="project" value="InterPro"/>
</dbReference>
<proteinExistence type="inferred from homology"/>
<accession>A0A6C7EHL7</accession>
<evidence type="ECO:0000256" key="2">
    <source>
        <dbReference type="ARBA" id="ARBA00005417"/>
    </source>
</evidence>
<dbReference type="PANTHER" id="PTHR42711:SF5">
    <property type="entry name" value="ABC TRANSPORTER ATP-BINDING PROTEIN NATA"/>
    <property type="match status" value="1"/>
</dbReference>
<sequence length="320" mass="34189">MSAIIETRGLVMQFPSTRALDGLDLVVPPGVTGLVGANGAGKTTLISLVLGLLKPTSGAIEVLGLDPATDGPRLRAMIGYGPERNVLPDDMRAYDFVRHFAEVKGLPRDEARSRSSDSLYLVGLGEERFRALGTMSTGQRQRVKLAQAIAADPSFVVLDEPTDGLDPMQRDEMLNIIVEVNRKFGIDVMLSSHVLEEVERICDHVIALDAGKLVAQGTMGDLAGASGGVEVELVELDDRPGSVDDVVERLTEAGLTVQRALTTLTVGGRPDDELFDQVTVAIAAAEARVKRLGVRRRTLDDVFTDDVVTAEYAGRVGGDA</sequence>
<dbReference type="Pfam" id="PF00005">
    <property type="entry name" value="ABC_tran"/>
    <property type="match status" value="1"/>
</dbReference>
<evidence type="ECO:0000313" key="8">
    <source>
        <dbReference type="EMBL" id="BAN04465.1"/>
    </source>
</evidence>
<gene>
    <name evidence="8" type="ORF">YM304_41510</name>
</gene>
<dbReference type="CDD" id="cd03230">
    <property type="entry name" value="ABC_DR_subfamily_A"/>
    <property type="match status" value="1"/>
</dbReference>
<evidence type="ECO:0000256" key="3">
    <source>
        <dbReference type="ARBA" id="ARBA00022448"/>
    </source>
</evidence>
<comment type="similarity">
    <text evidence="2">Belongs to the ABC transporter superfamily.</text>
</comment>
<evidence type="ECO:0000256" key="6">
    <source>
        <dbReference type="ARBA" id="ARBA00023251"/>
    </source>
</evidence>
<dbReference type="Proteomes" id="UP000011863">
    <property type="component" value="Chromosome"/>
</dbReference>
<dbReference type="AlphaFoldDB" id="A0A6C7EHL7"/>
<dbReference type="InterPro" id="IPR003439">
    <property type="entry name" value="ABC_transporter-like_ATP-bd"/>
</dbReference>
<comment type="subcellular location">
    <subcellularLocation>
        <location evidence="1">Cell membrane</location>
        <topology evidence="1">Peripheral membrane protein</topology>
    </subcellularLocation>
</comment>
<keyword evidence="3" id="KW-0813">Transport</keyword>
<keyword evidence="6" id="KW-0046">Antibiotic resistance</keyword>
<dbReference type="SUPFAM" id="SSF52540">
    <property type="entry name" value="P-loop containing nucleoside triphosphate hydrolases"/>
    <property type="match status" value="1"/>
</dbReference>
<evidence type="ECO:0000256" key="1">
    <source>
        <dbReference type="ARBA" id="ARBA00004202"/>
    </source>
</evidence>
<dbReference type="GO" id="GO:0046677">
    <property type="term" value="P:response to antibiotic"/>
    <property type="evidence" value="ECO:0007669"/>
    <property type="project" value="UniProtKB-KW"/>
</dbReference>
<evidence type="ECO:0000256" key="5">
    <source>
        <dbReference type="ARBA" id="ARBA00022840"/>
    </source>
</evidence>
<dbReference type="GO" id="GO:0005524">
    <property type="term" value="F:ATP binding"/>
    <property type="evidence" value="ECO:0007669"/>
    <property type="project" value="UniProtKB-KW"/>
</dbReference>
<dbReference type="GO" id="GO:0005886">
    <property type="term" value="C:plasma membrane"/>
    <property type="evidence" value="ECO:0007669"/>
    <property type="project" value="UniProtKB-SubCell"/>
</dbReference>